<keyword evidence="4" id="KW-1185">Reference proteome</keyword>
<feature type="region of interest" description="Disordered" evidence="1">
    <location>
        <begin position="57"/>
        <end position="88"/>
    </location>
</feature>
<evidence type="ECO:0000313" key="4">
    <source>
        <dbReference type="Proteomes" id="UP001336250"/>
    </source>
</evidence>
<gene>
    <name evidence="3" type="ORF">V4F39_03075</name>
</gene>
<accession>A0AAW9Q945</accession>
<name>A0AAW9Q945_9BURK</name>
<sequence>MNAAWPPEALPDGGLLDNRTPWRAQALPFFDDDAREGRLVVVKLQYRLAAGRPLEAMEADPLRHDDEAEGDGGGDGGAGPGAPLRRPADVMAPQSATNVIVLGSVEAAGGEVAAFEPWIGIGATVFPLRVHGPREWRARGWATRLASLFIARRFKCVRTGRVRRLALSWRHAYGGAGWPGNPAGTGHPAGPAKADLHGLALPRIDDPRAPLRRWDEAPAAPHLPGAVHPRWLPRRALGGTQDGQWQATRAPALPADARPGWHDTAHPALQFRPRLQGGEPVRLEGFAQLLPAVDFVLPHHRFTAHGWRPGSLASCPVPLDTVLIEADRQQLTLLYRAFVPRWTQGLELRRLVLDDAASPAAPPAGPPA</sequence>
<feature type="domain" description="DUF2169" evidence="2">
    <location>
        <begin position="36"/>
        <end position="336"/>
    </location>
</feature>
<evidence type="ECO:0000256" key="1">
    <source>
        <dbReference type="SAM" id="MobiDB-lite"/>
    </source>
</evidence>
<dbReference type="Pfam" id="PF09937">
    <property type="entry name" value="DUF2169"/>
    <property type="match status" value="1"/>
</dbReference>
<dbReference type="Proteomes" id="UP001336250">
    <property type="component" value="Unassembled WGS sequence"/>
</dbReference>
<comment type="caution">
    <text evidence="3">The sequence shown here is derived from an EMBL/GenBank/DDBJ whole genome shotgun (WGS) entry which is preliminary data.</text>
</comment>
<protein>
    <submittedName>
        <fullName evidence="3">DUF2169 domain-containing protein</fullName>
    </submittedName>
</protein>
<organism evidence="3 4">
    <name type="scientific">Aquincola agrisoli</name>
    <dbReference type="NCBI Taxonomy" id="3119538"/>
    <lineage>
        <taxon>Bacteria</taxon>
        <taxon>Pseudomonadati</taxon>
        <taxon>Pseudomonadota</taxon>
        <taxon>Betaproteobacteria</taxon>
        <taxon>Burkholderiales</taxon>
        <taxon>Sphaerotilaceae</taxon>
        <taxon>Aquincola</taxon>
    </lineage>
</organism>
<proteinExistence type="predicted"/>
<dbReference type="EMBL" id="JAZIBG010000009">
    <property type="protein sequence ID" value="MEF7612878.1"/>
    <property type="molecule type" value="Genomic_DNA"/>
</dbReference>
<dbReference type="RefSeq" id="WP_332287776.1">
    <property type="nucleotide sequence ID" value="NZ_JAZIBG010000009.1"/>
</dbReference>
<reference evidence="3 4" key="1">
    <citation type="submission" date="2024-02" db="EMBL/GenBank/DDBJ databases">
        <title>Genome sequence of Aquincola sp. MAHUQ-54.</title>
        <authorList>
            <person name="Huq M.A."/>
        </authorList>
    </citation>
    <scope>NUCLEOTIDE SEQUENCE [LARGE SCALE GENOMIC DNA]</scope>
    <source>
        <strain evidence="3 4">MAHUQ-54</strain>
    </source>
</reference>
<evidence type="ECO:0000313" key="3">
    <source>
        <dbReference type="EMBL" id="MEF7612878.1"/>
    </source>
</evidence>
<dbReference type="AlphaFoldDB" id="A0AAW9Q945"/>
<evidence type="ECO:0000259" key="2">
    <source>
        <dbReference type="Pfam" id="PF09937"/>
    </source>
</evidence>
<dbReference type="InterPro" id="IPR018683">
    <property type="entry name" value="DUF2169"/>
</dbReference>